<gene>
    <name evidence="1" type="ORF">GCM10023082_30440</name>
</gene>
<dbReference type="Gene3D" id="3.30.420.10">
    <property type="entry name" value="Ribonuclease H-like superfamily/Ribonuclease H"/>
    <property type="match status" value="1"/>
</dbReference>
<name>A0ABP7F5D8_9ACTN</name>
<accession>A0ABP7F5D8</accession>
<dbReference type="SUPFAM" id="SSF53098">
    <property type="entry name" value="Ribonuclease H-like"/>
    <property type="match status" value="1"/>
</dbReference>
<organism evidence="1 2">
    <name type="scientific">Streptomyces tremellae</name>
    <dbReference type="NCBI Taxonomy" id="1124239"/>
    <lineage>
        <taxon>Bacteria</taxon>
        <taxon>Bacillati</taxon>
        <taxon>Actinomycetota</taxon>
        <taxon>Actinomycetes</taxon>
        <taxon>Kitasatosporales</taxon>
        <taxon>Streptomycetaceae</taxon>
        <taxon>Streptomyces</taxon>
    </lineage>
</organism>
<dbReference type="CDD" id="cd06127">
    <property type="entry name" value="DEDDh"/>
    <property type="match status" value="1"/>
</dbReference>
<sequence>MTLWYEGPLAAFGAATTGRDPEGDRIVSAALVSQEAPRRAPRVRRWLVDPGVPVPCAHGLTDDYLHRNGRWPAPVVGEIAGALGTAWAAGVPLVVAHAAYGMTVLDRELWRHRATRLARYAEPAPLCVLDPFLLDRHLDRRAAGRGRGLAELCARYGVGAADPRDPAAHALAALEVTRAVGRRFAARLGRLTAVELHRLQGAWHAAQARGALGWLVRGGEQARARAAAGWPLPPDLPATAA</sequence>
<proteinExistence type="predicted"/>
<reference evidence="2" key="1">
    <citation type="journal article" date="2019" name="Int. J. Syst. Evol. Microbiol.">
        <title>The Global Catalogue of Microorganisms (GCM) 10K type strain sequencing project: providing services to taxonomists for standard genome sequencing and annotation.</title>
        <authorList>
            <consortium name="The Broad Institute Genomics Platform"/>
            <consortium name="The Broad Institute Genome Sequencing Center for Infectious Disease"/>
            <person name="Wu L."/>
            <person name="Ma J."/>
        </authorList>
    </citation>
    <scope>NUCLEOTIDE SEQUENCE [LARGE SCALE GENOMIC DNA]</scope>
    <source>
        <strain evidence="2">JCM 30846</strain>
    </source>
</reference>
<dbReference type="NCBIfam" id="NF005927">
    <property type="entry name" value="PRK07942.1"/>
    <property type="match status" value="1"/>
</dbReference>
<keyword evidence="1" id="KW-0269">Exonuclease</keyword>
<dbReference type="InterPro" id="IPR012337">
    <property type="entry name" value="RNaseH-like_sf"/>
</dbReference>
<evidence type="ECO:0000313" key="1">
    <source>
        <dbReference type="EMBL" id="GAA3730681.1"/>
    </source>
</evidence>
<dbReference type="EMBL" id="BAABEP010000017">
    <property type="protein sequence ID" value="GAA3730681.1"/>
    <property type="molecule type" value="Genomic_DNA"/>
</dbReference>
<dbReference type="Proteomes" id="UP001499884">
    <property type="component" value="Unassembled WGS sequence"/>
</dbReference>
<evidence type="ECO:0000313" key="2">
    <source>
        <dbReference type="Proteomes" id="UP001499884"/>
    </source>
</evidence>
<keyword evidence="1" id="KW-0378">Hydrolase</keyword>
<dbReference type="RefSeq" id="WP_345646680.1">
    <property type="nucleotide sequence ID" value="NZ_BAABEP010000017.1"/>
</dbReference>
<comment type="caution">
    <text evidence="1">The sequence shown here is derived from an EMBL/GenBank/DDBJ whole genome shotgun (WGS) entry which is preliminary data.</text>
</comment>
<protein>
    <submittedName>
        <fullName evidence="1">3'-5' exonuclease</fullName>
    </submittedName>
</protein>
<keyword evidence="2" id="KW-1185">Reference proteome</keyword>
<dbReference type="InterPro" id="IPR036397">
    <property type="entry name" value="RNaseH_sf"/>
</dbReference>
<keyword evidence="1" id="KW-0540">Nuclease</keyword>
<dbReference type="GO" id="GO:0004527">
    <property type="term" value="F:exonuclease activity"/>
    <property type="evidence" value="ECO:0007669"/>
    <property type="project" value="UniProtKB-KW"/>
</dbReference>